<feature type="domain" description="DUF4007" evidence="2">
    <location>
        <begin position="37"/>
        <end position="270"/>
    </location>
</feature>
<evidence type="ECO:0000313" key="4">
    <source>
        <dbReference type="Proteomes" id="UP001296776"/>
    </source>
</evidence>
<reference evidence="3" key="1">
    <citation type="submission" date="2017-08" db="EMBL/GenBank/DDBJ databases">
        <authorList>
            <person name="Imhoff J.F."/>
            <person name="Rahn T."/>
            <person name="Kuenzel S."/>
            <person name="Neulinger S.C."/>
        </authorList>
    </citation>
    <scope>NUCLEOTIDE SEQUENCE</scope>
    <source>
        <strain evidence="3">DSM 11080</strain>
    </source>
</reference>
<reference evidence="3" key="2">
    <citation type="journal article" date="2020" name="Microorganisms">
        <title>Osmotic Adaptation and Compatible Solute Biosynthesis of Phototrophic Bacteria as Revealed from Genome Analyses.</title>
        <authorList>
            <person name="Imhoff J.F."/>
            <person name="Rahn T."/>
            <person name="Kunzel S."/>
            <person name="Keller A."/>
            <person name="Neulinger S.C."/>
        </authorList>
    </citation>
    <scope>NUCLEOTIDE SEQUENCE</scope>
    <source>
        <strain evidence="3">DSM 11080</strain>
    </source>
</reference>
<feature type="compositionally biased region" description="Basic and acidic residues" evidence="1">
    <location>
        <begin position="39"/>
        <end position="51"/>
    </location>
</feature>
<keyword evidence="4" id="KW-1185">Reference proteome</keyword>
<gene>
    <name evidence="3" type="ORF">CKO40_19620</name>
</gene>
<sequence length="275" mass="31442">MRRAARARWLRGHARQAGREWRHCARGHRRRDPPGHAADLADAHQQRDWRHPTHRGHRLLGSEGDPYLEDDATLWILHWLISANASEATGFFWFFNRFAMPRFRDQDALVGLIDFTNQELEAKRSASTLKSDIATLLRMYAALETRTDEYLDSPLAQLGLIEPDAEAGYRSLRASRSFLPPIAVHFALADRFAAEPQQPALPVRVMLYGDGEWVAPGAAFRLSEEGMMAALERVMDQFPDCYELRDTAGVHQICRRGAVLRPLDILSDYYRSRYG</sequence>
<proteinExistence type="predicted"/>
<dbReference type="EMBL" id="NRSJ01000048">
    <property type="protein sequence ID" value="MBK1706690.1"/>
    <property type="molecule type" value="Genomic_DNA"/>
</dbReference>
<dbReference type="Pfam" id="PF13182">
    <property type="entry name" value="DUF4007"/>
    <property type="match status" value="1"/>
</dbReference>
<dbReference type="InterPro" id="IPR025248">
    <property type="entry name" value="DUF4007"/>
</dbReference>
<dbReference type="Proteomes" id="UP001296776">
    <property type="component" value="Unassembled WGS sequence"/>
</dbReference>
<evidence type="ECO:0000313" key="3">
    <source>
        <dbReference type="EMBL" id="MBK1706690.1"/>
    </source>
</evidence>
<evidence type="ECO:0000259" key="2">
    <source>
        <dbReference type="Pfam" id="PF13182"/>
    </source>
</evidence>
<evidence type="ECO:0000256" key="1">
    <source>
        <dbReference type="SAM" id="MobiDB-lite"/>
    </source>
</evidence>
<protein>
    <recommendedName>
        <fullName evidence="2">DUF4007 domain-containing protein</fullName>
    </recommendedName>
</protein>
<comment type="caution">
    <text evidence="3">The sequence shown here is derived from an EMBL/GenBank/DDBJ whole genome shotgun (WGS) entry which is preliminary data.</text>
</comment>
<accession>A0AAJ0U8G4</accession>
<organism evidence="3 4">
    <name type="scientific">Halochromatium glycolicum</name>
    <dbReference type="NCBI Taxonomy" id="85075"/>
    <lineage>
        <taxon>Bacteria</taxon>
        <taxon>Pseudomonadati</taxon>
        <taxon>Pseudomonadota</taxon>
        <taxon>Gammaproteobacteria</taxon>
        <taxon>Chromatiales</taxon>
        <taxon>Chromatiaceae</taxon>
        <taxon>Halochromatium</taxon>
    </lineage>
</organism>
<dbReference type="AlphaFoldDB" id="A0AAJ0U8G4"/>
<feature type="region of interest" description="Disordered" evidence="1">
    <location>
        <begin position="25"/>
        <end position="55"/>
    </location>
</feature>
<name>A0AAJ0U8G4_9GAMM</name>